<feature type="compositionally biased region" description="Basic and acidic residues" evidence="8">
    <location>
        <begin position="21"/>
        <end position="39"/>
    </location>
</feature>
<evidence type="ECO:0000313" key="12">
    <source>
        <dbReference type="Proteomes" id="UP000316079"/>
    </source>
</evidence>
<dbReference type="InterPro" id="IPR044066">
    <property type="entry name" value="TRIAD_supradom"/>
</dbReference>
<protein>
    <recommendedName>
        <fullName evidence="13">RING-type domain-containing protein</fullName>
    </recommendedName>
</protein>
<organism evidence="11 12">
    <name type="scientific">Danionella cerebrum</name>
    <dbReference type="NCBI Taxonomy" id="2873325"/>
    <lineage>
        <taxon>Eukaryota</taxon>
        <taxon>Metazoa</taxon>
        <taxon>Chordata</taxon>
        <taxon>Craniata</taxon>
        <taxon>Vertebrata</taxon>
        <taxon>Euteleostomi</taxon>
        <taxon>Actinopterygii</taxon>
        <taxon>Neopterygii</taxon>
        <taxon>Teleostei</taxon>
        <taxon>Ostariophysi</taxon>
        <taxon>Cypriniformes</taxon>
        <taxon>Danionidae</taxon>
        <taxon>Danioninae</taxon>
        <taxon>Danionella</taxon>
    </lineage>
</organism>
<dbReference type="STRING" id="623744.A0A553PZ63"/>
<evidence type="ECO:0000256" key="7">
    <source>
        <dbReference type="PROSITE-ProRule" id="PRU00175"/>
    </source>
</evidence>
<dbReference type="OrthoDB" id="1431934at2759"/>
<feature type="domain" description="RING-type" evidence="9">
    <location>
        <begin position="108"/>
        <end position="155"/>
    </location>
</feature>
<dbReference type="EMBL" id="SRMA01026518">
    <property type="protein sequence ID" value="TRY82973.1"/>
    <property type="molecule type" value="Genomic_DNA"/>
</dbReference>
<dbReference type="PANTHER" id="PTHR11685">
    <property type="entry name" value="RBR FAMILY RING FINGER AND IBR DOMAIN-CONTAINING"/>
    <property type="match status" value="1"/>
</dbReference>
<dbReference type="PROSITE" id="PS50089">
    <property type="entry name" value="ZF_RING_2"/>
    <property type="match status" value="1"/>
</dbReference>
<evidence type="ECO:0000256" key="1">
    <source>
        <dbReference type="ARBA" id="ARBA00022679"/>
    </source>
</evidence>
<dbReference type="InterPro" id="IPR031127">
    <property type="entry name" value="E3_UB_ligase_RBR"/>
</dbReference>
<comment type="caution">
    <text evidence="11">The sequence shown here is derived from an EMBL/GenBank/DDBJ whole genome shotgun (WGS) entry which is preliminary data.</text>
</comment>
<evidence type="ECO:0000256" key="2">
    <source>
        <dbReference type="ARBA" id="ARBA00022723"/>
    </source>
</evidence>
<evidence type="ECO:0000313" key="11">
    <source>
        <dbReference type="EMBL" id="TRY82973.1"/>
    </source>
</evidence>
<dbReference type="GO" id="GO:0008270">
    <property type="term" value="F:zinc ion binding"/>
    <property type="evidence" value="ECO:0007669"/>
    <property type="project" value="UniProtKB-KW"/>
</dbReference>
<keyword evidence="5" id="KW-0833">Ubl conjugation pathway</keyword>
<evidence type="ECO:0008006" key="13">
    <source>
        <dbReference type="Google" id="ProtNLM"/>
    </source>
</evidence>
<dbReference type="Gene3D" id="3.30.40.10">
    <property type="entry name" value="Zinc/RING finger domain, C3HC4 (zinc finger)"/>
    <property type="match status" value="1"/>
</dbReference>
<feature type="compositionally biased region" description="Low complexity" evidence="8">
    <location>
        <begin position="64"/>
        <end position="77"/>
    </location>
</feature>
<keyword evidence="3" id="KW-0677">Repeat</keyword>
<evidence type="ECO:0000256" key="3">
    <source>
        <dbReference type="ARBA" id="ARBA00022737"/>
    </source>
</evidence>
<sequence length="201" mass="22423">MKRPKRQSQPLSFLNFFSRKPKTEPRIEKPSGPFNREEVAITLMPSEQERVEQDHTFSDTGLEGSSNAGDNADNAGADADEGSAEYASKSPGSVQTLSTSSQEQVLECPLCLLSQPQTHFPSLSCCQHRACNDCLRQYLLIEISESRICIACPQCPESLALPDVRAILDDRVLLERFEEFQLRRFLAADPDTRCCPAPDCR</sequence>
<dbReference type="SUPFAM" id="SSF57850">
    <property type="entry name" value="RING/U-box"/>
    <property type="match status" value="1"/>
</dbReference>
<proteinExistence type="predicted"/>
<evidence type="ECO:0000256" key="4">
    <source>
        <dbReference type="ARBA" id="ARBA00022771"/>
    </source>
</evidence>
<dbReference type="InterPro" id="IPR001841">
    <property type="entry name" value="Znf_RING"/>
</dbReference>
<dbReference type="GO" id="GO:0016567">
    <property type="term" value="P:protein ubiquitination"/>
    <property type="evidence" value="ECO:0007669"/>
    <property type="project" value="InterPro"/>
</dbReference>
<keyword evidence="4 7" id="KW-0863">Zinc-finger</keyword>
<evidence type="ECO:0000256" key="8">
    <source>
        <dbReference type="SAM" id="MobiDB-lite"/>
    </source>
</evidence>
<dbReference type="AlphaFoldDB" id="A0A553PZ63"/>
<dbReference type="InterPro" id="IPR013083">
    <property type="entry name" value="Znf_RING/FYVE/PHD"/>
</dbReference>
<keyword evidence="6" id="KW-0862">Zinc</keyword>
<evidence type="ECO:0000256" key="6">
    <source>
        <dbReference type="ARBA" id="ARBA00022833"/>
    </source>
</evidence>
<feature type="region of interest" description="Disordered" evidence="8">
    <location>
        <begin position="1"/>
        <end position="98"/>
    </location>
</feature>
<gene>
    <name evidence="11" type="ORF">DNTS_004595</name>
</gene>
<feature type="domain" description="RING-type" evidence="10">
    <location>
        <begin position="104"/>
        <end position="201"/>
    </location>
</feature>
<evidence type="ECO:0000259" key="9">
    <source>
        <dbReference type="PROSITE" id="PS50089"/>
    </source>
</evidence>
<feature type="compositionally biased region" description="Basic and acidic residues" evidence="8">
    <location>
        <begin position="47"/>
        <end position="57"/>
    </location>
</feature>
<accession>A0A553PZ63</accession>
<keyword evidence="12" id="KW-1185">Reference proteome</keyword>
<feature type="non-terminal residue" evidence="11">
    <location>
        <position position="201"/>
    </location>
</feature>
<dbReference type="Proteomes" id="UP000316079">
    <property type="component" value="Unassembled WGS sequence"/>
</dbReference>
<reference evidence="11 12" key="1">
    <citation type="journal article" date="2019" name="Sci. Data">
        <title>Hybrid genome assembly and annotation of Danionella translucida.</title>
        <authorList>
            <person name="Kadobianskyi M."/>
            <person name="Schulze L."/>
            <person name="Schuelke M."/>
            <person name="Judkewitz B."/>
        </authorList>
    </citation>
    <scope>NUCLEOTIDE SEQUENCE [LARGE SCALE GENOMIC DNA]</scope>
    <source>
        <strain evidence="11 12">Bolton</strain>
    </source>
</reference>
<name>A0A553PZ63_9TELE</name>
<dbReference type="PROSITE" id="PS51873">
    <property type="entry name" value="TRIAD"/>
    <property type="match status" value="1"/>
</dbReference>
<dbReference type="FunFam" id="3.30.40.10:FF:000052">
    <property type="entry name" value="RBR-type E3 ubiquitin transferase"/>
    <property type="match status" value="1"/>
</dbReference>
<evidence type="ECO:0000259" key="10">
    <source>
        <dbReference type="PROSITE" id="PS51873"/>
    </source>
</evidence>
<keyword evidence="2" id="KW-0479">Metal-binding</keyword>
<dbReference type="GO" id="GO:0004842">
    <property type="term" value="F:ubiquitin-protein transferase activity"/>
    <property type="evidence" value="ECO:0007669"/>
    <property type="project" value="InterPro"/>
</dbReference>
<evidence type="ECO:0000256" key="5">
    <source>
        <dbReference type="ARBA" id="ARBA00022786"/>
    </source>
</evidence>
<keyword evidence="1" id="KW-0808">Transferase</keyword>